<dbReference type="GeneID" id="91401500"/>
<accession>A0A1D8FVN8</accession>
<dbReference type="KEGG" id="srn:A4G23_00034"/>
<gene>
    <name evidence="2" type="ORF">A4G23_00034</name>
</gene>
<keyword evidence="1" id="KW-0732">Signal</keyword>
<evidence type="ECO:0000313" key="2">
    <source>
        <dbReference type="EMBL" id="AOT57248.1"/>
    </source>
</evidence>
<dbReference type="RefSeq" id="WP_069974962.1">
    <property type="nucleotide sequence ID" value="NZ_CP017316.1"/>
</dbReference>
<evidence type="ECO:0000256" key="1">
    <source>
        <dbReference type="SAM" id="SignalP"/>
    </source>
</evidence>
<reference evidence="2 3" key="1">
    <citation type="submission" date="2016-09" db="EMBL/GenBank/DDBJ databases">
        <title>Streptomyces rubrolavendulae MJM4426 Genome sequencing and assembly.</title>
        <authorList>
            <person name="Kim J.-G."/>
        </authorList>
    </citation>
    <scope>NUCLEOTIDE SEQUENCE [LARGE SCALE GENOMIC DNA]</scope>
    <source>
        <strain evidence="2 3">MJM4426</strain>
    </source>
</reference>
<evidence type="ECO:0000313" key="3">
    <source>
        <dbReference type="Proteomes" id="UP000095349"/>
    </source>
</evidence>
<proteinExistence type="predicted"/>
<organism evidence="2 3">
    <name type="scientific">Streptomyces rubrolavendulae</name>
    <dbReference type="NCBI Taxonomy" id="285473"/>
    <lineage>
        <taxon>Bacteria</taxon>
        <taxon>Bacillati</taxon>
        <taxon>Actinomycetota</taxon>
        <taxon>Actinomycetes</taxon>
        <taxon>Kitasatosporales</taxon>
        <taxon>Streptomycetaceae</taxon>
        <taxon>Streptomyces</taxon>
    </lineage>
</organism>
<dbReference type="OrthoDB" id="4314950at2"/>
<dbReference type="EMBL" id="CP017316">
    <property type="protein sequence ID" value="AOT57248.1"/>
    <property type="molecule type" value="Genomic_DNA"/>
</dbReference>
<dbReference type="Proteomes" id="UP000095349">
    <property type="component" value="Chromosome"/>
</dbReference>
<feature type="chain" id="PRO_5009106838" description="Secreted protein" evidence="1">
    <location>
        <begin position="27"/>
        <end position="133"/>
    </location>
</feature>
<sequence length="133" mass="14369">MASRSVLATAALAAATVLGLAMPAHAAVTNVSTVNNYAGARYDSSIDTFTVWDNGPRPYQPDDGYYARLVVKKVNTSLTFTRTHEWRSGINGQSRNFVLPDTFRSGDQISISICSVFKSTGSAEECRNGTAWV</sequence>
<protein>
    <recommendedName>
        <fullName evidence="4">Secreted protein</fullName>
    </recommendedName>
</protein>
<feature type="signal peptide" evidence="1">
    <location>
        <begin position="1"/>
        <end position="26"/>
    </location>
</feature>
<dbReference type="AlphaFoldDB" id="A0A1D8FVN8"/>
<name>A0A1D8FVN8_9ACTN</name>
<evidence type="ECO:0008006" key="4">
    <source>
        <dbReference type="Google" id="ProtNLM"/>
    </source>
</evidence>
<keyword evidence="3" id="KW-1185">Reference proteome</keyword>